<accession>A0A4R1RTC8</accession>
<dbReference type="GO" id="GO:0009103">
    <property type="term" value="P:lipopolysaccharide biosynthetic process"/>
    <property type="evidence" value="ECO:0007669"/>
    <property type="project" value="TreeGrafter"/>
</dbReference>
<dbReference type="AlphaFoldDB" id="A0A4R1RTC8"/>
<evidence type="ECO:0000256" key="1">
    <source>
        <dbReference type="ARBA" id="ARBA00022679"/>
    </source>
</evidence>
<dbReference type="InterPro" id="IPR001296">
    <property type="entry name" value="Glyco_trans_1"/>
</dbReference>
<dbReference type="EMBL" id="SLUP01000001">
    <property type="protein sequence ID" value="TCL69232.1"/>
    <property type="molecule type" value="Genomic_DNA"/>
</dbReference>
<comment type="caution">
    <text evidence="3">The sequence shown here is derived from an EMBL/GenBank/DDBJ whole genome shotgun (WGS) entry which is preliminary data.</text>
</comment>
<protein>
    <submittedName>
        <fullName evidence="3">Glycosyltransferase involved in cell wall biosynthesis</fullName>
    </submittedName>
</protein>
<feature type="domain" description="Glycosyl transferase family 1" evidence="2">
    <location>
        <begin position="170"/>
        <end position="335"/>
    </location>
</feature>
<dbReference type="RefSeq" id="WP_132214822.1">
    <property type="nucleotide sequence ID" value="NZ_OX156936.1"/>
</dbReference>
<dbReference type="Gene3D" id="3.40.50.2000">
    <property type="entry name" value="Glycogen Phosphorylase B"/>
    <property type="match status" value="2"/>
</dbReference>
<reference evidence="3 4" key="1">
    <citation type="submission" date="2019-03" db="EMBL/GenBank/DDBJ databases">
        <title>Genomic Encyclopedia of Type Strains, Phase IV (KMG-IV): sequencing the most valuable type-strain genomes for metagenomic binning, comparative biology and taxonomic classification.</title>
        <authorList>
            <person name="Goeker M."/>
        </authorList>
    </citation>
    <scope>NUCLEOTIDE SEQUENCE [LARGE SCALE GENOMIC DNA]</scope>
    <source>
        <strain evidence="3 4">DSM 18792</strain>
    </source>
</reference>
<dbReference type="PANTHER" id="PTHR46401:SF2">
    <property type="entry name" value="GLYCOSYLTRANSFERASE WBBK-RELATED"/>
    <property type="match status" value="1"/>
</dbReference>
<keyword evidence="4" id="KW-1185">Reference proteome</keyword>
<dbReference type="PANTHER" id="PTHR46401">
    <property type="entry name" value="GLYCOSYLTRANSFERASE WBBK-RELATED"/>
    <property type="match status" value="1"/>
</dbReference>
<dbReference type="OrthoDB" id="9790710at2"/>
<sequence>MKEKKILIVDFNGTSAIYTHYLSNGLKCSNVEVFILGKKKPPFLDVFKETNTYLGVNTGLKLIDYLLNWIWLLLNFKKFDGIVIQWLQLLRYFSFEVYLVSFLQKKIPVIYIVHNLYPHNNENFKIKKRYNLLYNKVKNIAVQTKNIKTIIHKINGKSNIIKIQHGLFFKEFRKPIFNSNSNNCLIIGYISKYKGIEDAIEVAKMLKESQESFFLEIIGYGEPNYIEALNKRVLDYNLSDRIKIYPNEVSTNFLIKKIVEASMLWLPYKEISQSGVAYTSIGLGVPFVAYNVGNFKEAFGTGKVVEIVEKDNVIDFCKSVQKVLRNNGSYRNNINKFFPDDLWSTNSILIKEMFRNVK</sequence>
<keyword evidence="1 3" id="KW-0808">Transferase</keyword>
<evidence type="ECO:0000313" key="3">
    <source>
        <dbReference type="EMBL" id="TCL69232.1"/>
    </source>
</evidence>
<evidence type="ECO:0000259" key="2">
    <source>
        <dbReference type="Pfam" id="PF00534"/>
    </source>
</evidence>
<evidence type="ECO:0000313" key="4">
    <source>
        <dbReference type="Proteomes" id="UP000295455"/>
    </source>
</evidence>
<organism evidence="3 4">
    <name type="scientific">Mariniflexile fucanivorans</name>
    <dbReference type="NCBI Taxonomy" id="264023"/>
    <lineage>
        <taxon>Bacteria</taxon>
        <taxon>Pseudomonadati</taxon>
        <taxon>Bacteroidota</taxon>
        <taxon>Flavobacteriia</taxon>
        <taxon>Flavobacteriales</taxon>
        <taxon>Flavobacteriaceae</taxon>
        <taxon>Mariniflexile</taxon>
    </lineage>
</organism>
<proteinExistence type="predicted"/>
<dbReference type="Pfam" id="PF00534">
    <property type="entry name" value="Glycos_transf_1"/>
    <property type="match status" value="1"/>
</dbReference>
<gene>
    <name evidence="3" type="ORF">EV196_101667</name>
</gene>
<name>A0A4R1RTC8_9FLAO</name>
<dbReference type="GO" id="GO:0016757">
    <property type="term" value="F:glycosyltransferase activity"/>
    <property type="evidence" value="ECO:0007669"/>
    <property type="project" value="InterPro"/>
</dbReference>
<dbReference type="Proteomes" id="UP000295455">
    <property type="component" value="Unassembled WGS sequence"/>
</dbReference>
<dbReference type="SUPFAM" id="SSF53756">
    <property type="entry name" value="UDP-Glycosyltransferase/glycogen phosphorylase"/>
    <property type="match status" value="1"/>
</dbReference>